<evidence type="ECO:0000313" key="2">
    <source>
        <dbReference type="Proteomes" id="UP001234297"/>
    </source>
</evidence>
<dbReference type="Proteomes" id="UP001234297">
    <property type="component" value="Chromosome 5"/>
</dbReference>
<protein>
    <submittedName>
        <fullName evidence="1">Uncharacterized protein</fullName>
    </submittedName>
</protein>
<dbReference type="EMBL" id="CM056813">
    <property type="protein sequence ID" value="KAJ8641113.1"/>
    <property type="molecule type" value="Genomic_DNA"/>
</dbReference>
<sequence length="230" mass="24241">MPLVFGSREVAVGPTVGYKAGDDSPPAYVGKGHGQKGEEEVVASGVSCISALLKRGGDGVVERGGFCLDCKASGSLASSESSSIGAGEDSSGTVEKEGGEDEVQSKFNGGLGSMGSLEESLPIKRGLSNFFSGKSKSFASLSDASSVKDLLKAENPFNKRRRILLACKTQQSKRAFCGPLNISMPNFALEEDTVEEEGEEERKESSVAPLPIQGRKFKCFKSPSVKRIAY</sequence>
<accession>A0ACC2M6N4</accession>
<keyword evidence="2" id="KW-1185">Reference proteome</keyword>
<proteinExistence type="predicted"/>
<organism evidence="1 2">
    <name type="scientific">Persea americana</name>
    <name type="common">Avocado</name>
    <dbReference type="NCBI Taxonomy" id="3435"/>
    <lineage>
        <taxon>Eukaryota</taxon>
        <taxon>Viridiplantae</taxon>
        <taxon>Streptophyta</taxon>
        <taxon>Embryophyta</taxon>
        <taxon>Tracheophyta</taxon>
        <taxon>Spermatophyta</taxon>
        <taxon>Magnoliopsida</taxon>
        <taxon>Magnoliidae</taxon>
        <taxon>Laurales</taxon>
        <taxon>Lauraceae</taxon>
        <taxon>Persea</taxon>
    </lineage>
</organism>
<evidence type="ECO:0000313" key="1">
    <source>
        <dbReference type="EMBL" id="KAJ8641113.1"/>
    </source>
</evidence>
<comment type="caution">
    <text evidence="1">The sequence shown here is derived from an EMBL/GenBank/DDBJ whole genome shotgun (WGS) entry which is preliminary data.</text>
</comment>
<gene>
    <name evidence="1" type="ORF">MRB53_017807</name>
</gene>
<reference evidence="1 2" key="1">
    <citation type="journal article" date="2022" name="Hortic Res">
        <title>A haplotype resolved chromosomal level avocado genome allows analysis of novel avocado genes.</title>
        <authorList>
            <person name="Nath O."/>
            <person name="Fletcher S.J."/>
            <person name="Hayward A."/>
            <person name="Shaw L.M."/>
            <person name="Masouleh A.K."/>
            <person name="Furtado A."/>
            <person name="Henry R.J."/>
            <person name="Mitter N."/>
        </authorList>
    </citation>
    <scope>NUCLEOTIDE SEQUENCE [LARGE SCALE GENOMIC DNA]</scope>
    <source>
        <strain evidence="2">cv. Hass</strain>
    </source>
</reference>
<name>A0ACC2M6N4_PERAE</name>